<evidence type="ECO:0000259" key="1">
    <source>
        <dbReference type="Pfam" id="PF12706"/>
    </source>
</evidence>
<evidence type="ECO:0000313" key="3">
    <source>
        <dbReference type="Proteomes" id="UP000320333"/>
    </source>
</evidence>
<dbReference type="InterPro" id="IPR001279">
    <property type="entry name" value="Metallo-B-lactamas"/>
</dbReference>
<dbReference type="Pfam" id="PF12706">
    <property type="entry name" value="Lactamase_B_2"/>
    <property type="match status" value="1"/>
</dbReference>
<dbReference type="STRING" id="246404.A0A507FPA8"/>
<dbReference type="OrthoDB" id="341300at2759"/>
<sequence length="186" mass="20544">MGVVASAFPYIVDRTKATGGGQIPSLEFHVFDEAPLLNECETAEDGFHRVLRIDELEVVPFNVVHGRLSDGNPYYASGFKFPGITYISDTNEIPEVSQRLIRNSEVLVLDGLRYNLHPSHMGVIRSIEEAQLLQPKKLILTGFCHDIDHYDLEARLAGNQELKDAGVVESLPAYDGLVIPLSGNIV</sequence>
<dbReference type="Proteomes" id="UP000320333">
    <property type="component" value="Unassembled WGS sequence"/>
</dbReference>
<reference evidence="2 3" key="1">
    <citation type="journal article" date="2019" name="Sci. Rep.">
        <title>Comparative genomics of chytrid fungi reveal insights into the obligate biotrophic and pathogenic lifestyle of Synchytrium endobioticum.</title>
        <authorList>
            <person name="van de Vossenberg B.T.L.H."/>
            <person name="Warris S."/>
            <person name="Nguyen H.D.T."/>
            <person name="van Gent-Pelzer M.P.E."/>
            <person name="Joly D.L."/>
            <person name="van de Geest H.C."/>
            <person name="Bonants P.J.M."/>
            <person name="Smith D.S."/>
            <person name="Levesque C.A."/>
            <person name="van der Lee T.A.J."/>
        </authorList>
    </citation>
    <scope>NUCLEOTIDE SEQUENCE [LARGE SCALE GENOMIC DNA]</scope>
    <source>
        <strain evidence="2 3">CBS 675.73</strain>
    </source>
</reference>
<dbReference type="SUPFAM" id="SSF56281">
    <property type="entry name" value="Metallo-hydrolase/oxidoreductase"/>
    <property type="match status" value="1"/>
</dbReference>
<dbReference type="PANTHER" id="PTHR42663:SF6">
    <property type="entry name" value="HYDROLASE C777.06C-RELATED"/>
    <property type="match status" value="1"/>
</dbReference>
<evidence type="ECO:0000313" key="2">
    <source>
        <dbReference type="EMBL" id="TPX77166.1"/>
    </source>
</evidence>
<gene>
    <name evidence="2" type="ORF">CcCBS67573_g01582</name>
</gene>
<dbReference type="AlphaFoldDB" id="A0A507FPA8"/>
<dbReference type="EMBL" id="QEAP01000027">
    <property type="protein sequence ID" value="TPX77166.1"/>
    <property type="molecule type" value="Genomic_DNA"/>
</dbReference>
<proteinExistence type="predicted"/>
<dbReference type="Gene3D" id="3.60.15.10">
    <property type="entry name" value="Ribonuclease Z/Hydroxyacylglutathione hydrolase-like"/>
    <property type="match status" value="1"/>
</dbReference>
<organism evidence="2 3">
    <name type="scientific">Chytriomyces confervae</name>
    <dbReference type="NCBI Taxonomy" id="246404"/>
    <lineage>
        <taxon>Eukaryota</taxon>
        <taxon>Fungi</taxon>
        <taxon>Fungi incertae sedis</taxon>
        <taxon>Chytridiomycota</taxon>
        <taxon>Chytridiomycota incertae sedis</taxon>
        <taxon>Chytridiomycetes</taxon>
        <taxon>Chytridiales</taxon>
        <taxon>Chytriomycetaceae</taxon>
        <taxon>Chytriomyces</taxon>
    </lineage>
</organism>
<protein>
    <recommendedName>
        <fullName evidence="1">Metallo-beta-lactamase domain-containing protein</fullName>
    </recommendedName>
</protein>
<dbReference type="InterPro" id="IPR036866">
    <property type="entry name" value="RibonucZ/Hydroxyglut_hydro"/>
</dbReference>
<keyword evidence="3" id="KW-1185">Reference proteome</keyword>
<feature type="domain" description="Metallo-beta-lactamase" evidence="1">
    <location>
        <begin position="52"/>
        <end position="141"/>
    </location>
</feature>
<name>A0A507FPA8_9FUNG</name>
<comment type="caution">
    <text evidence="2">The sequence shown here is derived from an EMBL/GenBank/DDBJ whole genome shotgun (WGS) entry which is preliminary data.</text>
</comment>
<dbReference type="PANTHER" id="PTHR42663">
    <property type="entry name" value="HYDROLASE C777.06C-RELATED-RELATED"/>
    <property type="match status" value="1"/>
</dbReference>
<accession>A0A507FPA8</accession>